<evidence type="ECO:0000313" key="1">
    <source>
        <dbReference type="EMBL" id="KAK9813680.1"/>
    </source>
</evidence>
<reference evidence="1 2" key="1">
    <citation type="journal article" date="2024" name="Nat. Commun.">
        <title>Phylogenomics reveals the evolutionary origins of lichenization in chlorophyte algae.</title>
        <authorList>
            <person name="Puginier C."/>
            <person name="Libourel C."/>
            <person name="Otte J."/>
            <person name="Skaloud P."/>
            <person name="Haon M."/>
            <person name="Grisel S."/>
            <person name="Petersen M."/>
            <person name="Berrin J.G."/>
            <person name="Delaux P.M."/>
            <person name="Dal Grande F."/>
            <person name="Keller J."/>
        </authorList>
    </citation>
    <scope>NUCLEOTIDE SEQUENCE [LARGE SCALE GENOMIC DNA]</scope>
    <source>
        <strain evidence="1 2">SAG 2036</strain>
    </source>
</reference>
<dbReference type="PANTHER" id="PTHR42935:SF1">
    <property type="entry name" value="SLR0930 PROTEIN"/>
    <property type="match status" value="1"/>
</dbReference>
<dbReference type="EMBL" id="JALJOQ010000003">
    <property type="protein sequence ID" value="KAK9813680.1"/>
    <property type="molecule type" value="Genomic_DNA"/>
</dbReference>
<comment type="caution">
    <text evidence="1">The sequence shown here is derived from an EMBL/GenBank/DDBJ whole genome shotgun (WGS) entry which is preliminary data.</text>
</comment>
<accession>A0AAW1PZ71</accession>
<keyword evidence="2" id="KW-1185">Reference proteome</keyword>
<gene>
    <name evidence="1" type="ORF">WJX73_003108</name>
</gene>
<dbReference type="Proteomes" id="UP001465755">
    <property type="component" value="Unassembled WGS sequence"/>
</dbReference>
<protein>
    <submittedName>
        <fullName evidence="1">Uncharacterized protein</fullName>
    </submittedName>
</protein>
<dbReference type="PANTHER" id="PTHR42935">
    <property type="entry name" value="SLR0930 PROTEIN"/>
    <property type="match status" value="1"/>
</dbReference>
<evidence type="ECO:0000313" key="2">
    <source>
        <dbReference type="Proteomes" id="UP001465755"/>
    </source>
</evidence>
<dbReference type="AlphaFoldDB" id="A0AAW1PZ71"/>
<proteinExistence type="predicted"/>
<organism evidence="1 2">
    <name type="scientific">Symbiochloris irregularis</name>
    <dbReference type="NCBI Taxonomy" id="706552"/>
    <lineage>
        <taxon>Eukaryota</taxon>
        <taxon>Viridiplantae</taxon>
        <taxon>Chlorophyta</taxon>
        <taxon>core chlorophytes</taxon>
        <taxon>Trebouxiophyceae</taxon>
        <taxon>Trebouxiales</taxon>
        <taxon>Trebouxiaceae</taxon>
        <taxon>Symbiochloris</taxon>
    </lineage>
</organism>
<dbReference type="InterPro" id="IPR008533">
    <property type="entry name" value="DUF815"/>
</dbReference>
<sequence length="432" mass="46875">MTIKCQSFRSARQEAKLLHERERPPCLQSFSALRLIGFNLSGTPRKAVDRLAADLLLVASSLLVSQNALQGKVAQSFLKVLQHLRSGRSEEVLQSYGLFYRELLSAGYCSWQDCLLDEVLAGRGNEAAKQVAAEACLPPGRAVAGALACDLDALQKLSVAESTLVSWVQEQVPSELPTAWISAASNLHPAERRPFDDSASPACTSLPGAATMIEAPPTPAQKQEWREQIAGQWQWSAGLDALVAYWARHGCGLTAAHSTMRFADGSLEALTAQGAKLAGKDLWDLASSEGASSALQHAGPDLLEHFMRPAATQGPRHVQLASVWEEAEVSPLLWQTLVEGLAPSGKRIVLLPTSELQDVHRLKAALSQYPRMAFVVVTEATADRDGGLGKLAALHEEPQGWPENVQVCAHWRLPVGAPPKVRRLPGYRIFDW</sequence>
<name>A0AAW1PZ71_9CHLO</name>